<evidence type="ECO:0000313" key="3">
    <source>
        <dbReference type="Proteomes" id="UP001551675"/>
    </source>
</evidence>
<comment type="caution">
    <text evidence="2">The sequence shown here is derived from an EMBL/GenBank/DDBJ whole genome shotgun (WGS) entry which is preliminary data.</text>
</comment>
<sequence length="133" mass="14154">MTQKDAVDGGGGDTFQVDPKWPGLDGDVPLKYSVSDIRKVAEDLRAYLAGTEGPAYAEGYTTGSLSSVEGNCRINAAQIGTWTDARALADTVGPGGEKFTDAYRRFHEAYVAVIEAMEVSASVYEKTNPPNEG</sequence>
<dbReference type="RefSeq" id="WP_358128961.1">
    <property type="nucleotide sequence ID" value="NZ_JBFALK010000001.1"/>
</dbReference>
<gene>
    <name evidence="2" type="ORF">AB0I59_01600</name>
</gene>
<accession>A0ABV3G6V2</accession>
<evidence type="ECO:0000256" key="1">
    <source>
        <dbReference type="SAM" id="MobiDB-lite"/>
    </source>
</evidence>
<keyword evidence="3" id="KW-1185">Reference proteome</keyword>
<reference evidence="2 3" key="1">
    <citation type="submission" date="2024-06" db="EMBL/GenBank/DDBJ databases">
        <title>The Natural Products Discovery Center: Release of the First 8490 Sequenced Strains for Exploring Actinobacteria Biosynthetic Diversity.</title>
        <authorList>
            <person name="Kalkreuter E."/>
            <person name="Kautsar S.A."/>
            <person name="Yang D."/>
            <person name="Bader C.D."/>
            <person name="Teijaro C.N."/>
            <person name="Fluegel L."/>
            <person name="Davis C.M."/>
            <person name="Simpson J.R."/>
            <person name="Lauterbach L."/>
            <person name="Steele A.D."/>
            <person name="Gui C."/>
            <person name="Meng S."/>
            <person name="Li G."/>
            <person name="Viehrig K."/>
            <person name="Ye F."/>
            <person name="Su P."/>
            <person name="Kiefer A.F."/>
            <person name="Nichols A."/>
            <person name="Cepeda A.J."/>
            <person name="Yan W."/>
            <person name="Fan B."/>
            <person name="Jiang Y."/>
            <person name="Adhikari A."/>
            <person name="Zheng C.-J."/>
            <person name="Schuster L."/>
            <person name="Cowan T.M."/>
            <person name="Smanski M.J."/>
            <person name="Chevrette M.G."/>
            <person name="De Carvalho L.P.S."/>
            <person name="Shen B."/>
        </authorList>
    </citation>
    <scope>NUCLEOTIDE SEQUENCE [LARGE SCALE GENOMIC DNA]</scope>
    <source>
        <strain evidence="2 3">NPDC050100</strain>
    </source>
</reference>
<proteinExistence type="predicted"/>
<feature type="region of interest" description="Disordered" evidence="1">
    <location>
        <begin position="1"/>
        <end position="20"/>
    </location>
</feature>
<protein>
    <recommendedName>
        <fullName evidence="4">PE domain-containing protein</fullName>
    </recommendedName>
</protein>
<evidence type="ECO:0008006" key="4">
    <source>
        <dbReference type="Google" id="ProtNLM"/>
    </source>
</evidence>
<dbReference type="Proteomes" id="UP001551675">
    <property type="component" value="Unassembled WGS sequence"/>
</dbReference>
<organism evidence="2 3">
    <name type="scientific">Microtetraspora glauca</name>
    <dbReference type="NCBI Taxonomy" id="1996"/>
    <lineage>
        <taxon>Bacteria</taxon>
        <taxon>Bacillati</taxon>
        <taxon>Actinomycetota</taxon>
        <taxon>Actinomycetes</taxon>
        <taxon>Streptosporangiales</taxon>
        <taxon>Streptosporangiaceae</taxon>
        <taxon>Microtetraspora</taxon>
    </lineage>
</organism>
<evidence type="ECO:0000313" key="2">
    <source>
        <dbReference type="EMBL" id="MEV0967301.1"/>
    </source>
</evidence>
<name>A0ABV3G6V2_MICGL</name>
<dbReference type="EMBL" id="JBFALK010000001">
    <property type="protein sequence ID" value="MEV0967301.1"/>
    <property type="molecule type" value="Genomic_DNA"/>
</dbReference>